<organism evidence="2 3">
    <name type="scientific">Trichoderma harzianum</name>
    <name type="common">Hypocrea lixii</name>
    <dbReference type="NCBI Taxonomy" id="5544"/>
    <lineage>
        <taxon>Eukaryota</taxon>
        <taxon>Fungi</taxon>
        <taxon>Dikarya</taxon>
        <taxon>Ascomycota</taxon>
        <taxon>Pezizomycotina</taxon>
        <taxon>Sordariomycetes</taxon>
        <taxon>Hypocreomycetidae</taxon>
        <taxon>Hypocreales</taxon>
        <taxon>Hypocreaceae</taxon>
        <taxon>Trichoderma</taxon>
    </lineage>
</organism>
<comment type="caution">
    <text evidence="2">The sequence shown here is derived from an EMBL/GenBank/DDBJ whole genome shotgun (WGS) entry which is preliminary data.</text>
</comment>
<proteinExistence type="predicted"/>
<feature type="region of interest" description="Disordered" evidence="1">
    <location>
        <begin position="141"/>
        <end position="179"/>
    </location>
</feature>
<dbReference type="AlphaFoldDB" id="A0A2K0UCY4"/>
<dbReference type="EMBL" id="MTYI01000052">
    <property type="protein sequence ID" value="PNP55635.1"/>
    <property type="molecule type" value="Genomic_DNA"/>
</dbReference>
<feature type="compositionally biased region" description="Low complexity" evidence="1">
    <location>
        <begin position="141"/>
        <end position="154"/>
    </location>
</feature>
<name>A0A2K0UCY4_TRIHA</name>
<protein>
    <submittedName>
        <fullName evidence="2">Uncharacterized protein</fullName>
    </submittedName>
</protein>
<evidence type="ECO:0000313" key="2">
    <source>
        <dbReference type="EMBL" id="PNP55635.1"/>
    </source>
</evidence>
<dbReference type="Proteomes" id="UP000236290">
    <property type="component" value="Unassembled WGS sequence"/>
</dbReference>
<feature type="region of interest" description="Disordered" evidence="1">
    <location>
        <begin position="77"/>
        <end position="101"/>
    </location>
</feature>
<evidence type="ECO:0000313" key="3">
    <source>
        <dbReference type="Proteomes" id="UP000236290"/>
    </source>
</evidence>
<feature type="compositionally biased region" description="Basic and acidic residues" evidence="1">
    <location>
        <begin position="156"/>
        <end position="167"/>
    </location>
</feature>
<feature type="compositionally biased region" description="Basic and acidic residues" evidence="1">
    <location>
        <begin position="89"/>
        <end position="101"/>
    </location>
</feature>
<dbReference type="OrthoDB" id="4755094at2759"/>
<reference evidence="2 3" key="1">
    <citation type="submission" date="2017-02" db="EMBL/GenBank/DDBJ databases">
        <title>Genomes of Trichoderma spp. with biocontrol activity.</title>
        <authorList>
            <person name="Gardiner D."/>
            <person name="Kazan K."/>
            <person name="Vos C."/>
            <person name="Harvey P."/>
        </authorList>
    </citation>
    <scope>NUCLEOTIDE SEQUENCE [LARGE SCALE GENOMIC DNA]</scope>
    <source>
        <strain evidence="2 3">Tr1</strain>
    </source>
</reference>
<gene>
    <name evidence="2" type="ORF">THARTR1_04159</name>
</gene>
<evidence type="ECO:0000256" key="1">
    <source>
        <dbReference type="SAM" id="MobiDB-lite"/>
    </source>
</evidence>
<accession>A0A2K0UCY4</accession>
<feature type="region of interest" description="Disordered" evidence="1">
    <location>
        <begin position="476"/>
        <end position="502"/>
    </location>
</feature>
<sequence length="502" mass="56360">MVRLRTDSSLSGIPSQLSLYGVIYASAEPPIQCARIKVLAKRIPLRTKTILPHPVPSLPFIPFEAYHTQEIYISRARSKRTMAPTNAETPRKQDDKSKLEDEVRLRQFTEEVLDSRQEELELQEKENTALSKQLESLQQELKEAQAQLAQARSQSSKKDKAAEEPKRQTSRPSSLRKDITEAEAREAYGSLCENIQRWVEHRIRPVIDDLASGHYRCQPSPAQSTRFVSLMREPATGCLNVWHSDEYHFRALIMQYLWLVFFAKSFYCPLDDGDGETAAAWIDELENAISKLPRDISHSREWRAETLTALTSQTSFKSRRAQYLNLITEDLASLISVVVPYLTAAELQSSLRTNIIDPAVDLAHRLQLSPNIFTLRWPARTARTKLDTYECVNLANDGAVLSSGDAGKPSEALKNASYLFDVAPGLFVETVGGAKKSAAKIICRPTVLVYGGEKDGDIPQKAMTLTRLLWDYANGSKARSHGPSRNGSPKRSSRMRLDGGWS</sequence>